<gene>
    <name evidence="2" type="ORF">C1SCF055_LOCUS26213</name>
</gene>
<comment type="caution">
    <text evidence="2">The sequence shown here is derived from an EMBL/GenBank/DDBJ whole genome shotgun (WGS) entry which is preliminary data.</text>
</comment>
<dbReference type="GO" id="GO:0048024">
    <property type="term" value="P:regulation of mRNA splicing, via spliceosome"/>
    <property type="evidence" value="ECO:0007669"/>
    <property type="project" value="TreeGrafter"/>
</dbReference>
<feature type="region of interest" description="Disordered" evidence="1">
    <location>
        <begin position="1159"/>
        <end position="1211"/>
    </location>
</feature>
<dbReference type="PANTHER" id="PTHR46528">
    <property type="entry name" value="PROTEIN SON"/>
    <property type="match status" value="1"/>
</dbReference>
<dbReference type="InterPro" id="IPR032922">
    <property type="entry name" value="SON"/>
</dbReference>
<reference evidence="2" key="1">
    <citation type="submission" date="2022-10" db="EMBL/GenBank/DDBJ databases">
        <authorList>
            <person name="Chen Y."/>
            <person name="Dougan E. K."/>
            <person name="Chan C."/>
            <person name="Rhodes N."/>
            <person name="Thang M."/>
        </authorList>
    </citation>
    <scope>NUCLEOTIDE SEQUENCE</scope>
</reference>
<feature type="compositionally biased region" description="Basic residues" evidence="1">
    <location>
        <begin position="987"/>
        <end position="1001"/>
    </location>
</feature>
<feature type="region of interest" description="Disordered" evidence="1">
    <location>
        <begin position="480"/>
        <end position="503"/>
    </location>
</feature>
<evidence type="ECO:0000313" key="2">
    <source>
        <dbReference type="EMBL" id="CAI4000065.1"/>
    </source>
</evidence>
<feature type="compositionally biased region" description="Basic residues" evidence="1">
    <location>
        <begin position="1180"/>
        <end position="1210"/>
    </location>
</feature>
<organism evidence="2">
    <name type="scientific">Cladocopium goreaui</name>
    <dbReference type="NCBI Taxonomy" id="2562237"/>
    <lineage>
        <taxon>Eukaryota</taxon>
        <taxon>Sar</taxon>
        <taxon>Alveolata</taxon>
        <taxon>Dinophyceae</taxon>
        <taxon>Suessiales</taxon>
        <taxon>Symbiodiniaceae</taxon>
        <taxon>Cladocopium</taxon>
    </lineage>
</organism>
<evidence type="ECO:0000313" key="3">
    <source>
        <dbReference type="EMBL" id="CAL1153440.1"/>
    </source>
</evidence>
<feature type="region of interest" description="Disordered" evidence="1">
    <location>
        <begin position="760"/>
        <end position="803"/>
    </location>
</feature>
<evidence type="ECO:0000313" key="4">
    <source>
        <dbReference type="Proteomes" id="UP001152797"/>
    </source>
</evidence>
<keyword evidence="4" id="KW-1185">Reference proteome</keyword>
<dbReference type="PANTHER" id="PTHR46528:SF1">
    <property type="entry name" value="PROTEIN SON"/>
    <property type="match status" value="1"/>
</dbReference>
<feature type="compositionally biased region" description="Basic and acidic residues" evidence="1">
    <location>
        <begin position="1002"/>
        <end position="1033"/>
    </location>
</feature>
<accession>A0A9P1CYN5</accession>
<feature type="compositionally biased region" description="Basic residues" evidence="1">
    <location>
        <begin position="1120"/>
        <end position="1140"/>
    </location>
</feature>
<dbReference type="Proteomes" id="UP001152797">
    <property type="component" value="Unassembled WGS sequence"/>
</dbReference>
<evidence type="ECO:0000256" key="1">
    <source>
        <dbReference type="SAM" id="MobiDB-lite"/>
    </source>
</evidence>
<dbReference type="EMBL" id="CAMXCT020002725">
    <property type="protein sequence ID" value="CAL1153440.1"/>
    <property type="molecule type" value="Genomic_DNA"/>
</dbReference>
<sequence length="1347" mass="148466">MSSKQWDYVAPFVAQSDLWKVNQPVKQPLLLYQVLVTKRKSEDSWELTSWRGTTIRPCPDDIAEQLLTALAGDADCRMLTEIPVKDWVNCPAVPTTLSSLIGTAVPGQLRKVETAFEVSDLQMVGISSVKSDSDEWLIASCKRCKRAAPCQKHPGDETENRLAVRLTVADGNSQTRVMLYHDMLLRTAANMMTALPDDMWLTTKSCVQACEICSAARSGCLDLPSADLVLPRCRLSDGCPVTPLQQAVVDSQLGLILIGGKADATFIRGLVRFNAIKLPDEEALQQDQSATSAMRVKRSFDCVLSPQKPMTQVKLRAAGPSSAVNWMLQGRAGEAHQVVLSQTAMCLVNGLWQVPVPQEAVDAVATYFARLAASELTTDDKAVAFDSTWTPVKRFHHLRPCHKQRVTWAGTLPQLTEGSTATQEDESLRDAQARWSEAAGLHRLRTASAKFLSPCGSVTRHSGLELFRTDLMLLAAKPSCSSGASSSGSASGTSTPSTPTRIERVGKYEMGSLAKSWDNEECTRDRIREKKPLLLHVDPASGDLVEQHVEGSVANVKANLQALIPLADIMAKNSLLMPNIDRLIQVIDRLYQISKLPRSLEHCYQMAWAFRRLLGTGKSFCYKPTPPEDPEIRVLMQHFGFNLEDNSWSAWVQIPDPRGSQYLWMSPGVHFGSGEGSAERLGGFVAGVRFLSFSGLKGPNSGPWGVVFVDESGFTLVPEKVPQKVSHRGCVYVSSLCCFLVCVPVAFGFTLVPEKDWQPIKKQPPVGQSSESLGAPPPSEAPPLPAPSVEPPASRPAVEESQLLGMPPHSQVLEFDQTPERDMEEVFAKVTQKGSAMLVVDSLPFGHDYDQTLLPCSPGSMMATDVAAKTVLEVHVRENVVALLSAVFGNLSSAEPLWPLSPATLRKRFSLLQASLGLGLQTKPGGMLWRQPQNKMTRTNQYLFKSTVQWLSQLYTTLQAEHANKPEDCELGQQGDQEVITRRMQFRMKKNKKEQRQKKKEQKALQKVEKEKAKEEKKKAREQKKQEKAMKDSQKKKRVGKKKQDEQEPKKEKKSRGKKRPHEEDVMDNVQDESGNSKPEEQGHEPVVKEKENVEEHGDCGKDVGCSEAEAKHEAQHASPTRKHVKHAKLVKLRRMKSKAKVLSPADFATCGSRKRKINTKHVVSQKSGASGASTVAPKSTKKCRSRKGKAKSPVKGQPAKKSKPSKSKPCKPCPKIVALVNGILSQCKDSECTHPTWSAPKFDPKMFSISVYWTRHAVGVKVAKSFLSGKSCKGKCKGKGKFSQVAYFGSPTPCIYSNLAVAHEFVQALSQQKPLDPKNAEMKEFHLLLKTSHDHAVSLMGPIGES</sequence>
<proteinExistence type="predicted"/>
<dbReference type="EMBL" id="CAMXCT030002725">
    <property type="protein sequence ID" value="CAL4787377.1"/>
    <property type="molecule type" value="Genomic_DNA"/>
</dbReference>
<feature type="compositionally biased region" description="Basic and acidic residues" evidence="1">
    <location>
        <begin position="1042"/>
        <end position="1051"/>
    </location>
</feature>
<dbReference type="GO" id="GO:0003723">
    <property type="term" value="F:RNA binding"/>
    <property type="evidence" value="ECO:0007669"/>
    <property type="project" value="InterPro"/>
</dbReference>
<feature type="compositionally biased region" description="Low complexity" evidence="1">
    <location>
        <begin position="480"/>
        <end position="500"/>
    </location>
</feature>
<dbReference type="EMBL" id="CAMXCT010002725">
    <property type="protein sequence ID" value="CAI4000065.1"/>
    <property type="molecule type" value="Genomic_DNA"/>
</dbReference>
<feature type="compositionally biased region" description="Pro residues" evidence="1">
    <location>
        <begin position="775"/>
        <end position="794"/>
    </location>
</feature>
<dbReference type="GO" id="GO:0051726">
    <property type="term" value="P:regulation of cell cycle"/>
    <property type="evidence" value="ECO:0007669"/>
    <property type="project" value="InterPro"/>
</dbReference>
<feature type="compositionally biased region" description="Polar residues" evidence="1">
    <location>
        <begin position="1162"/>
        <end position="1178"/>
    </location>
</feature>
<reference evidence="3" key="2">
    <citation type="submission" date="2024-04" db="EMBL/GenBank/DDBJ databases">
        <authorList>
            <person name="Chen Y."/>
            <person name="Shah S."/>
            <person name="Dougan E. K."/>
            <person name="Thang M."/>
            <person name="Chan C."/>
        </authorList>
    </citation>
    <scope>NUCLEOTIDE SEQUENCE [LARGE SCALE GENOMIC DNA]</scope>
</reference>
<name>A0A9P1CYN5_9DINO</name>
<feature type="compositionally biased region" description="Basic and acidic residues" evidence="1">
    <location>
        <begin position="1078"/>
        <end position="1102"/>
    </location>
</feature>
<protein>
    <submittedName>
        <fullName evidence="2">Uncharacterized protein</fullName>
    </submittedName>
</protein>
<feature type="region of interest" description="Disordered" evidence="1">
    <location>
        <begin position="987"/>
        <end position="1142"/>
    </location>
</feature>